<comment type="caution">
    <text evidence="1">The sequence shown here is derived from an EMBL/GenBank/DDBJ whole genome shotgun (WGS) entry which is preliminary data.</text>
</comment>
<reference evidence="1 2" key="1">
    <citation type="submission" date="2023-11" db="EMBL/GenBank/DDBJ databases">
        <authorList>
            <person name="Okamura Y."/>
        </authorList>
    </citation>
    <scope>NUCLEOTIDE SEQUENCE [LARGE SCALE GENOMIC DNA]</scope>
</reference>
<dbReference type="AlphaFoldDB" id="A0AAV1IX31"/>
<proteinExistence type="predicted"/>
<dbReference type="Proteomes" id="UP001497472">
    <property type="component" value="Unassembled WGS sequence"/>
</dbReference>
<evidence type="ECO:0000313" key="2">
    <source>
        <dbReference type="Proteomes" id="UP001497472"/>
    </source>
</evidence>
<name>A0AAV1IX31_9NEOP</name>
<organism evidence="1 2">
    <name type="scientific">Leptosia nina</name>
    <dbReference type="NCBI Taxonomy" id="320188"/>
    <lineage>
        <taxon>Eukaryota</taxon>
        <taxon>Metazoa</taxon>
        <taxon>Ecdysozoa</taxon>
        <taxon>Arthropoda</taxon>
        <taxon>Hexapoda</taxon>
        <taxon>Insecta</taxon>
        <taxon>Pterygota</taxon>
        <taxon>Neoptera</taxon>
        <taxon>Endopterygota</taxon>
        <taxon>Lepidoptera</taxon>
        <taxon>Glossata</taxon>
        <taxon>Ditrysia</taxon>
        <taxon>Papilionoidea</taxon>
        <taxon>Pieridae</taxon>
        <taxon>Pierinae</taxon>
        <taxon>Leptosia</taxon>
    </lineage>
</organism>
<accession>A0AAV1IX31</accession>
<keyword evidence="2" id="KW-1185">Reference proteome</keyword>
<dbReference type="EMBL" id="CAVLEF010000002">
    <property type="protein sequence ID" value="CAK1541714.1"/>
    <property type="molecule type" value="Genomic_DNA"/>
</dbReference>
<sequence length="74" mass="8334">MEDSSIERRIEIDNREVVLSVEDVSLAVDSNVEFPPPPPEEEIVAIVTKKEPKIGFGDMVAYNVLPEMLEHVNK</sequence>
<protein>
    <submittedName>
        <fullName evidence="1">Uncharacterized protein</fullName>
    </submittedName>
</protein>
<evidence type="ECO:0000313" key="1">
    <source>
        <dbReference type="EMBL" id="CAK1541714.1"/>
    </source>
</evidence>
<gene>
    <name evidence="1" type="ORF">LNINA_LOCUS1673</name>
</gene>